<organism evidence="3 4">
    <name type="scientific">Chitinophaga caeni</name>
    <dbReference type="NCBI Taxonomy" id="2029983"/>
    <lineage>
        <taxon>Bacteria</taxon>
        <taxon>Pseudomonadati</taxon>
        <taxon>Bacteroidota</taxon>
        <taxon>Chitinophagia</taxon>
        <taxon>Chitinophagales</taxon>
        <taxon>Chitinophagaceae</taxon>
        <taxon>Chitinophaga</taxon>
    </lineage>
</organism>
<evidence type="ECO:0000259" key="2">
    <source>
        <dbReference type="Pfam" id="PF19556"/>
    </source>
</evidence>
<feature type="domain" description="ParB-related ThiF-related cassette protein E" evidence="2">
    <location>
        <begin position="1"/>
        <end position="172"/>
    </location>
</feature>
<name>A0A291QYJ0_9BACT</name>
<dbReference type="AlphaFoldDB" id="A0A291QYJ0"/>
<evidence type="ECO:0000256" key="1">
    <source>
        <dbReference type="SAM" id="MobiDB-lite"/>
    </source>
</evidence>
<feature type="region of interest" description="Disordered" evidence="1">
    <location>
        <begin position="90"/>
        <end position="120"/>
    </location>
</feature>
<evidence type="ECO:0000313" key="4">
    <source>
        <dbReference type="Proteomes" id="UP000220133"/>
    </source>
</evidence>
<keyword evidence="4" id="KW-1185">Reference proteome</keyword>
<sequence length="207" mass="23004">MNTSFFQQIAQLNITGALQITITKGAGGGLVVSVILHNEQCGDKAKELIPPLTLRGTAEELDSGFFERITAPIQATSGLMDNMETYLKQQEEAKKQSAMEKEKTDKEKKAKEERDRKYKEAMKKVDELEKEGKYREAWTKVPDPNTFPEYADTIRKRRAALSAQFPPDLFGGAEPEAEATTPEANLFSVDDDTATAPEVPEAESETE</sequence>
<proteinExistence type="predicted"/>
<gene>
    <name evidence="3" type="ORF">COR50_18150</name>
</gene>
<dbReference type="Pfam" id="PF19556">
    <property type="entry name" value="PRTRC_E"/>
    <property type="match status" value="1"/>
</dbReference>
<dbReference type="InterPro" id="IPR022273">
    <property type="entry name" value="PRTRC_protein-E"/>
</dbReference>
<dbReference type="RefSeq" id="WP_098195303.1">
    <property type="nucleotide sequence ID" value="NZ_CP023777.1"/>
</dbReference>
<evidence type="ECO:0000313" key="3">
    <source>
        <dbReference type="EMBL" id="ATL48934.1"/>
    </source>
</evidence>
<reference evidence="3 4" key="1">
    <citation type="submission" date="2017-10" db="EMBL/GenBank/DDBJ databases">
        <title>Paenichitinophaga pekingensis gen. nov., sp. nov., isolated from activated sludge.</title>
        <authorList>
            <person name="Jin D."/>
            <person name="Kong X."/>
            <person name="Deng Y."/>
            <person name="Bai Z."/>
        </authorList>
    </citation>
    <scope>NUCLEOTIDE SEQUENCE [LARGE SCALE GENOMIC DNA]</scope>
    <source>
        <strain evidence="3 4">13</strain>
    </source>
</reference>
<dbReference type="KEGG" id="cbae:COR50_18150"/>
<dbReference type="EMBL" id="CP023777">
    <property type="protein sequence ID" value="ATL48934.1"/>
    <property type="molecule type" value="Genomic_DNA"/>
</dbReference>
<feature type="region of interest" description="Disordered" evidence="1">
    <location>
        <begin position="165"/>
        <end position="207"/>
    </location>
</feature>
<dbReference type="OrthoDB" id="1050181at2"/>
<dbReference type="NCBIfam" id="TIGR03741">
    <property type="entry name" value="PRTRC_E"/>
    <property type="match status" value="1"/>
</dbReference>
<dbReference type="Proteomes" id="UP000220133">
    <property type="component" value="Chromosome"/>
</dbReference>
<protein>
    <submittedName>
        <fullName evidence="3">Prtrc system protein e</fullName>
    </submittedName>
</protein>
<accession>A0A291QYJ0</accession>